<dbReference type="PANTHER" id="PTHR10434:SF11">
    <property type="entry name" value="1-ACYL-SN-GLYCEROL-3-PHOSPHATE ACYLTRANSFERASE"/>
    <property type="match status" value="1"/>
</dbReference>
<evidence type="ECO:0000256" key="2">
    <source>
        <dbReference type="ARBA" id="ARBA00022679"/>
    </source>
</evidence>
<evidence type="ECO:0000313" key="6">
    <source>
        <dbReference type="EMBL" id="TWT29593.1"/>
    </source>
</evidence>
<sequence length="213" mass="24179">MNHTLRYLFFLLVVRPVVLIVLGLNIRRHELLPRGGPAIVVANHNSHLDAFALMSLFPLRLLPRLRPVAAADYFFKNAVRAWFATKIVGIIPLQRDVKKERRDPLCDLSAALERGEILVLFPEGSRGQPEQRAEFKTGVAHLAKRHPEVPVTAVFMHGLGKSLPRGERVLVPFFCDIFVGEPVTWTGDRESYMNLLNERFDALASEARIPEWK</sequence>
<dbReference type="SMART" id="SM00563">
    <property type="entry name" value="PlsC"/>
    <property type="match status" value="1"/>
</dbReference>
<dbReference type="EMBL" id="SIHJ01000007">
    <property type="protein sequence ID" value="TWT29593.1"/>
    <property type="molecule type" value="Genomic_DNA"/>
</dbReference>
<gene>
    <name evidence="6" type="ORF">KOR34_51470</name>
</gene>
<dbReference type="RefSeq" id="WP_146568950.1">
    <property type="nucleotide sequence ID" value="NZ_SIHJ01000007.1"/>
</dbReference>
<keyword evidence="7" id="KW-1185">Reference proteome</keyword>
<evidence type="ECO:0000256" key="1">
    <source>
        <dbReference type="ARBA" id="ARBA00005189"/>
    </source>
</evidence>
<keyword evidence="4" id="KW-0472">Membrane</keyword>
<keyword evidence="3 6" id="KW-0012">Acyltransferase</keyword>
<proteinExistence type="predicted"/>
<dbReference type="OrthoDB" id="9803035at2"/>
<keyword evidence="4" id="KW-1133">Transmembrane helix</keyword>
<keyword evidence="2 6" id="KW-0808">Transferase</keyword>
<reference evidence="6 7" key="1">
    <citation type="submission" date="2019-02" db="EMBL/GenBank/DDBJ databases">
        <title>Deep-cultivation of Planctomycetes and their phenomic and genomic characterization uncovers novel biology.</title>
        <authorList>
            <person name="Wiegand S."/>
            <person name="Jogler M."/>
            <person name="Boedeker C."/>
            <person name="Pinto D."/>
            <person name="Vollmers J."/>
            <person name="Rivas-Marin E."/>
            <person name="Kohn T."/>
            <person name="Peeters S.H."/>
            <person name="Heuer A."/>
            <person name="Rast P."/>
            <person name="Oberbeckmann S."/>
            <person name="Bunk B."/>
            <person name="Jeske O."/>
            <person name="Meyerdierks A."/>
            <person name="Storesund J.E."/>
            <person name="Kallscheuer N."/>
            <person name="Luecker S."/>
            <person name="Lage O.M."/>
            <person name="Pohl T."/>
            <person name="Merkel B.J."/>
            <person name="Hornburger P."/>
            <person name="Mueller R.-W."/>
            <person name="Bruemmer F."/>
            <person name="Labrenz M."/>
            <person name="Spormann A.M."/>
            <person name="Op Den Camp H."/>
            <person name="Overmann J."/>
            <person name="Amann R."/>
            <person name="Jetten M.S.M."/>
            <person name="Mascher T."/>
            <person name="Medema M.H."/>
            <person name="Devos D.P."/>
            <person name="Kaster A.-K."/>
            <person name="Ovreas L."/>
            <person name="Rohde M."/>
            <person name="Galperin M.Y."/>
            <person name="Jogler C."/>
        </authorList>
    </citation>
    <scope>NUCLEOTIDE SEQUENCE [LARGE SCALE GENOMIC DNA]</scope>
    <source>
        <strain evidence="6 7">KOR34</strain>
    </source>
</reference>
<dbReference type="AlphaFoldDB" id="A0A5C5UVG9"/>
<evidence type="ECO:0000256" key="3">
    <source>
        <dbReference type="ARBA" id="ARBA00023315"/>
    </source>
</evidence>
<name>A0A5C5UVG9_9BACT</name>
<dbReference type="Pfam" id="PF01553">
    <property type="entry name" value="Acyltransferase"/>
    <property type="match status" value="1"/>
</dbReference>
<evidence type="ECO:0000259" key="5">
    <source>
        <dbReference type="SMART" id="SM00563"/>
    </source>
</evidence>
<dbReference type="SUPFAM" id="SSF69593">
    <property type="entry name" value="Glycerol-3-phosphate (1)-acyltransferase"/>
    <property type="match status" value="1"/>
</dbReference>
<accession>A0A5C5UVG9</accession>
<comment type="caution">
    <text evidence="6">The sequence shown here is derived from an EMBL/GenBank/DDBJ whole genome shotgun (WGS) entry which is preliminary data.</text>
</comment>
<dbReference type="GO" id="GO:0003841">
    <property type="term" value="F:1-acylglycerol-3-phosphate O-acyltransferase activity"/>
    <property type="evidence" value="ECO:0007669"/>
    <property type="project" value="TreeGrafter"/>
</dbReference>
<dbReference type="CDD" id="cd07989">
    <property type="entry name" value="LPLAT_AGPAT-like"/>
    <property type="match status" value="1"/>
</dbReference>
<dbReference type="PANTHER" id="PTHR10434">
    <property type="entry name" value="1-ACYL-SN-GLYCEROL-3-PHOSPHATE ACYLTRANSFERASE"/>
    <property type="match status" value="1"/>
</dbReference>
<comment type="pathway">
    <text evidence="1">Lipid metabolism.</text>
</comment>
<feature type="domain" description="Phospholipid/glycerol acyltransferase" evidence="5">
    <location>
        <begin position="38"/>
        <end position="159"/>
    </location>
</feature>
<evidence type="ECO:0000256" key="4">
    <source>
        <dbReference type="SAM" id="Phobius"/>
    </source>
</evidence>
<organism evidence="6 7">
    <name type="scientific">Posidoniimonas corsicana</name>
    <dbReference type="NCBI Taxonomy" id="1938618"/>
    <lineage>
        <taxon>Bacteria</taxon>
        <taxon>Pseudomonadati</taxon>
        <taxon>Planctomycetota</taxon>
        <taxon>Planctomycetia</taxon>
        <taxon>Pirellulales</taxon>
        <taxon>Lacipirellulaceae</taxon>
        <taxon>Posidoniimonas</taxon>
    </lineage>
</organism>
<keyword evidence="4" id="KW-0812">Transmembrane</keyword>
<feature type="transmembrane region" description="Helical" evidence="4">
    <location>
        <begin position="6"/>
        <end position="26"/>
    </location>
</feature>
<evidence type="ECO:0000313" key="7">
    <source>
        <dbReference type="Proteomes" id="UP000316714"/>
    </source>
</evidence>
<dbReference type="InterPro" id="IPR002123">
    <property type="entry name" value="Plipid/glycerol_acylTrfase"/>
</dbReference>
<dbReference type="GO" id="GO:0006654">
    <property type="term" value="P:phosphatidic acid biosynthetic process"/>
    <property type="evidence" value="ECO:0007669"/>
    <property type="project" value="TreeGrafter"/>
</dbReference>
<protein>
    <submittedName>
        <fullName evidence="6">2-acyl-glycerophospho-ethanolamine acyltransferase</fullName>
    </submittedName>
</protein>
<dbReference type="Proteomes" id="UP000316714">
    <property type="component" value="Unassembled WGS sequence"/>
</dbReference>